<evidence type="ECO:0000256" key="5">
    <source>
        <dbReference type="ARBA" id="ARBA00023231"/>
    </source>
</evidence>
<dbReference type="EMBL" id="AP025591">
    <property type="protein sequence ID" value="BDG05810.1"/>
    <property type="molecule type" value="Genomic_DNA"/>
</dbReference>
<dbReference type="RefSeq" id="WP_248354955.1">
    <property type="nucleotide sequence ID" value="NZ_AP025591.1"/>
</dbReference>
<evidence type="ECO:0000256" key="4">
    <source>
        <dbReference type="ARBA" id="ARBA00016274"/>
    </source>
</evidence>
<proteinExistence type="inferred from homology"/>
<comment type="subunit">
    <text evidence="3">Homotrimer; associates with NifD.</text>
</comment>
<organism evidence="6 7">
    <name type="scientific">Anaeromyxobacter oryzae</name>
    <dbReference type="NCBI Taxonomy" id="2918170"/>
    <lineage>
        <taxon>Bacteria</taxon>
        <taxon>Pseudomonadati</taxon>
        <taxon>Myxococcota</taxon>
        <taxon>Myxococcia</taxon>
        <taxon>Myxococcales</taxon>
        <taxon>Cystobacterineae</taxon>
        <taxon>Anaeromyxobacteraceae</taxon>
        <taxon>Anaeromyxobacter</taxon>
    </lineage>
</organism>
<keyword evidence="7" id="KW-1185">Reference proteome</keyword>
<evidence type="ECO:0000256" key="2">
    <source>
        <dbReference type="ARBA" id="ARBA00008351"/>
    </source>
</evidence>
<comment type="similarity">
    <text evidence="2">Belongs to the NifW family.</text>
</comment>
<dbReference type="Proteomes" id="UP001162891">
    <property type="component" value="Chromosome"/>
</dbReference>
<dbReference type="InterPro" id="IPR004893">
    <property type="entry name" value="NifW"/>
</dbReference>
<evidence type="ECO:0000313" key="7">
    <source>
        <dbReference type="Proteomes" id="UP001162891"/>
    </source>
</evidence>
<accession>A0ABM7X211</accession>
<evidence type="ECO:0000256" key="3">
    <source>
        <dbReference type="ARBA" id="ARBA00011284"/>
    </source>
</evidence>
<evidence type="ECO:0000313" key="6">
    <source>
        <dbReference type="EMBL" id="BDG05810.1"/>
    </source>
</evidence>
<sequence length="98" mass="10709">MRLDDLHGLTEAEDYFAALDVPFDAAALAPIRLAVLRRFGLELEAITGWIGASDEARVAAARDALAAAYRALRERGAREPRLRRDVGPLVQLGSPRAR</sequence>
<gene>
    <name evidence="6" type="ORF">AMOR_48060</name>
</gene>
<comment type="function">
    <text evidence="1">May protect the nitrogenase Fe-Mo protein from oxidative damage.</text>
</comment>
<evidence type="ECO:0000256" key="1">
    <source>
        <dbReference type="ARBA" id="ARBA00002247"/>
    </source>
</evidence>
<keyword evidence="5" id="KW-0535">Nitrogen fixation</keyword>
<name>A0ABM7X211_9BACT</name>
<dbReference type="Pfam" id="PF03206">
    <property type="entry name" value="NifW"/>
    <property type="match status" value="1"/>
</dbReference>
<reference evidence="7" key="1">
    <citation type="journal article" date="2022" name="Int. J. Syst. Evol. Microbiol.">
        <title>Anaeromyxobacter oryzae sp. nov., Anaeromyxobacter diazotrophicus sp. nov. and Anaeromyxobacter paludicola sp. nov., isolated from paddy soils.</title>
        <authorList>
            <person name="Itoh H."/>
            <person name="Xu Z."/>
            <person name="Mise K."/>
            <person name="Masuda Y."/>
            <person name="Ushijima N."/>
            <person name="Hayakawa C."/>
            <person name="Shiratori Y."/>
            <person name="Senoo K."/>
        </authorList>
    </citation>
    <scope>NUCLEOTIDE SEQUENCE [LARGE SCALE GENOMIC DNA]</scope>
    <source>
        <strain evidence="7">Red232</strain>
    </source>
</reference>
<protein>
    <recommendedName>
        <fullName evidence="4">Nitrogenase-stabilizing/protective protein NifW</fullName>
    </recommendedName>
</protein>